<dbReference type="OrthoDB" id="10690289at2759"/>
<feature type="compositionally biased region" description="Polar residues" evidence="2">
    <location>
        <begin position="433"/>
        <end position="451"/>
    </location>
</feature>
<feature type="coiled-coil region" evidence="1">
    <location>
        <begin position="604"/>
        <end position="719"/>
    </location>
</feature>
<reference evidence="3 4" key="1">
    <citation type="submission" date="2014-06" db="EMBL/GenBank/DDBJ databases">
        <authorList>
            <person name="Swart Estienne"/>
        </authorList>
    </citation>
    <scope>NUCLEOTIDE SEQUENCE [LARGE SCALE GENOMIC DNA]</scope>
    <source>
        <strain evidence="3 4">130c</strain>
    </source>
</reference>
<feature type="compositionally biased region" description="Polar residues" evidence="2">
    <location>
        <begin position="485"/>
        <end position="542"/>
    </location>
</feature>
<feature type="compositionally biased region" description="Polar residues" evidence="2">
    <location>
        <begin position="408"/>
        <end position="417"/>
    </location>
</feature>
<feature type="coiled-coil region" evidence="1">
    <location>
        <begin position="750"/>
        <end position="798"/>
    </location>
</feature>
<feature type="region of interest" description="Disordered" evidence="2">
    <location>
        <begin position="397"/>
        <end position="417"/>
    </location>
</feature>
<feature type="compositionally biased region" description="Polar residues" evidence="2">
    <location>
        <begin position="1"/>
        <end position="34"/>
    </location>
</feature>
<feature type="region of interest" description="Disordered" evidence="2">
    <location>
        <begin position="433"/>
        <end position="545"/>
    </location>
</feature>
<accession>A0A078B7I6</accession>
<feature type="region of interest" description="Disordered" evidence="2">
    <location>
        <begin position="1"/>
        <end position="54"/>
    </location>
</feature>
<sequence length="957" mass="110392">MQQQYSQQESGTLAFSQSSDTSPSNILEQTPNKTCRTDVSRQQDLNSGGNFTYNSDVKRLQESDLVNVEGGMYSDYKLTSHKKISNQGRKMEKILDDTPQVLIEELNHHSREQYDLKQVSQQQKIEAFNIDKLQESQKKLQNYQSKKIEDEEDMLKINYDSIFTDRTNRDENMVSSPSSQSMGQDSVNKSDKLIEELDKQKLENEQLAKQNILLLQQMREIMISNNSSNASNSTAKFETQNNTNLENRVSNTQYQNLQSCLINQNEINENHNQKQEEEFSMKKVQIYTDDYEEYENEQLRIGQMSNNQNDGSLKEQEAFKKTFTRNNSHKIAVTVTPSSSQPNLKQNFTENKASQFQVKTITHTRKQSAEGTNFTFCNTCNHQCQCQNELQQQQKQDNNLQSQHREANTTSDQSSNISKKFVSLKKMAFSPPKQLQNIQIDTKPPTTNQFTVGPRTTLGLPPQSNNNSKGLDNHAKTTKNHHQNIRQLPLQQNNSLPASQVNSARSGHKNTGSTSQVRQNTSLSQGNTVKPIQNRRTSSQSNFHEKNYIRNMLQNSVLSSNEDKIDFLVSEIETANTKISMLQDHLQNLGGSAPPNVNYGNMNLDIWVSEKKHLLDQIQNLKEQSYKSQQESISLKDENSQLRVLVTRRTEEANQTILKLAQQNQEFKSKNEEYLVLIEQLSNEIIKASNQNQQIQQQYQQVQLQNQQLIQVIQTMNQNQMSMKSNQLMLNNNEEYDRLRQENIQLGADLKAMNVRFEEMIKEKSILEQQIMQSQLSLDNLNQLNQQKDETIKKLKKKIVGQYIKEKIWNNQIGYDDVGEVDLQQEQQLDDGQEDFNFKQNQRDLQLNTINQQQHEQHKLNMMSALFSPLSTIASQNNNQDDNFSSINGDFLSSQANYNLNSKGFSIGNTTLGNNNANQNNNRRFFQTNDFSLNAGKQQMKQTFQLSQTQQQQQQQY</sequence>
<organism evidence="3 4">
    <name type="scientific">Stylonychia lemnae</name>
    <name type="common">Ciliate</name>
    <dbReference type="NCBI Taxonomy" id="5949"/>
    <lineage>
        <taxon>Eukaryota</taxon>
        <taxon>Sar</taxon>
        <taxon>Alveolata</taxon>
        <taxon>Ciliophora</taxon>
        <taxon>Intramacronucleata</taxon>
        <taxon>Spirotrichea</taxon>
        <taxon>Stichotrichia</taxon>
        <taxon>Sporadotrichida</taxon>
        <taxon>Oxytrichidae</taxon>
        <taxon>Stylonychinae</taxon>
        <taxon>Stylonychia</taxon>
    </lineage>
</organism>
<gene>
    <name evidence="3" type="primary">Contig6784.g7257</name>
    <name evidence="3" type="ORF">STYLEM_18636</name>
</gene>
<evidence type="ECO:0000256" key="2">
    <source>
        <dbReference type="SAM" id="MobiDB-lite"/>
    </source>
</evidence>
<evidence type="ECO:0000256" key="1">
    <source>
        <dbReference type="SAM" id="Coils"/>
    </source>
</evidence>
<keyword evidence="4" id="KW-1185">Reference proteome</keyword>
<name>A0A078B7I6_STYLE</name>
<evidence type="ECO:0000313" key="4">
    <source>
        <dbReference type="Proteomes" id="UP000039865"/>
    </source>
</evidence>
<dbReference type="EMBL" id="CCKQ01017606">
    <property type="protein sequence ID" value="CDW89503.1"/>
    <property type="molecule type" value="Genomic_DNA"/>
</dbReference>
<evidence type="ECO:0000313" key="3">
    <source>
        <dbReference type="EMBL" id="CDW89503.1"/>
    </source>
</evidence>
<dbReference type="InParanoid" id="A0A078B7I6"/>
<keyword evidence="1" id="KW-0175">Coiled coil</keyword>
<dbReference type="AlphaFoldDB" id="A0A078B7I6"/>
<proteinExistence type="predicted"/>
<protein>
    <submittedName>
        <fullName evidence="3">Uncharacterized protein</fullName>
    </submittedName>
</protein>
<feature type="compositionally biased region" description="Polar residues" evidence="2">
    <location>
        <begin position="42"/>
        <end position="54"/>
    </location>
</feature>
<dbReference type="Proteomes" id="UP000039865">
    <property type="component" value="Unassembled WGS sequence"/>
</dbReference>
<feature type="coiled-coil region" evidence="1">
    <location>
        <begin position="190"/>
        <end position="217"/>
    </location>
</feature>